<feature type="non-terminal residue" evidence="14">
    <location>
        <position position="402"/>
    </location>
</feature>
<dbReference type="GO" id="GO:0007156">
    <property type="term" value="P:homophilic cell adhesion via plasma membrane adhesion molecules"/>
    <property type="evidence" value="ECO:0007669"/>
    <property type="project" value="InterPro"/>
</dbReference>
<dbReference type="FunFam" id="2.60.40.60:FF:000007">
    <property type="entry name" value="Protocadherin alpha 2"/>
    <property type="match status" value="1"/>
</dbReference>
<evidence type="ECO:0000256" key="8">
    <source>
        <dbReference type="ARBA" id="ARBA00022989"/>
    </source>
</evidence>
<dbReference type="SUPFAM" id="SSF49313">
    <property type="entry name" value="Cadherin-like"/>
    <property type="match status" value="3"/>
</dbReference>
<feature type="domain" description="Cadherin" evidence="13">
    <location>
        <begin position="38"/>
        <end position="154"/>
    </location>
</feature>
<keyword evidence="15" id="KW-1185">Reference proteome</keyword>
<keyword evidence="6 11" id="KW-0106">Calcium</keyword>
<dbReference type="PROSITE" id="PS50268">
    <property type="entry name" value="CADHERIN_2"/>
    <property type="match status" value="3"/>
</dbReference>
<keyword evidence="4 12" id="KW-0732">Signal</keyword>
<keyword evidence="2" id="KW-1003">Cell membrane</keyword>
<evidence type="ECO:0000256" key="6">
    <source>
        <dbReference type="ARBA" id="ARBA00022837"/>
    </source>
</evidence>
<accession>A0AAV2GXX1</accession>
<dbReference type="FunFam" id="2.60.40.60:FF:000002">
    <property type="entry name" value="Protocadherin alpha 2"/>
    <property type="match status" value="1"/>
</dbReference>
<evidence type="ECO:0000256" key="5">
    <source>
        <dbReference type="ARBA" id="ARBA00022737"/>
    </source>
</evidence>
<proteinExistence type="predicted"/>
<evidence type="ECO:0000256" key="4">
    <source>
        <dbReference type="ARBA" id="ARBA00022729"/>
    </source>
</evidence>
<comment type="caution">
    <text evidence="14">The sequence shown here is derived from an EMBL/GenBank/DDBJ whole genome shotgun (WGS) entry which is preliminary data.</text>
</comment>
<dbReference type="PROSITE" id="PS00232">
    <property type="entry name" value="CADHERIN_1"/>
    <property type="match status" value="1"/>
</dbReference>
<keyword evidence="8" id="KW-1133">Transmembrane helix</keyword>
<dbReference type="InterPro" id="IPR050174">
    <property type="entry name" value="Protocadherin/Cadherin-CA"/>
</dbReference>
<comment type="subcellular location">
    <subcellularLocation>
        <location evidence="1">Cell membrane</location>
        <topology evidence="1">Single-pass type I membrane protein</topology>
    </subcellularLocation>
</comment>
<evidence type="ECO:0000313" key="15">
    <source>
        <dbReference type="Proteomes" id="UP001497497"/>
    </source>
</evidence>
<dbReference type="InterPro" id="IPR002126">
    <property type="entry name" value="Cadherin-like_dom"/>
</dbReference>
<feature type="domain" description="Cadherin" evidence="13">
    <location>
        <begin position="155"/>
        <end position="264"/>
    </location>
</feature>
<keyword evidence="10" id="KW-0325">Glycoprotein</keyword>
<dbReference type="GO" id="GO:0005886">
    <property type="term" value="C:plasma membrane"/>
    <property type="evidence" value="ECO:0007669"/>
    <property type="project" value="UniProtKB-SubCell"/>
</dbReference>
<dbReference type="InterPro" id="IPR020894">
    <property type="entry name" value="Cadherin_CS"/>
</dbReference>
<evidence type="ECO:0000256" key="2">
    <source>
        <dbReference type="ARBA" id="ARBA00022475"/>
    </source>
</evidence>
<dbReference type="Pfam" id="PF08266">
    <property type="entry name" value="Cadherin_2"/>
    <property type="match status" value="1"/>
</dbReference>
<dbReference type="PANTHER" id="PTHR24028:SF146">
    <property type="entry name" value="CADHERIN 96CB, ISOFORM D-RELATED"/>
    <property type="match status" value="1"/>
</dbReference>
<dbReference type="EMBL" id="CAXITT010000003">
    <property type="protein sequence ID" value="CAL1526295.1"/>
    <property type="molecule type" value="Genomic_DNA"/>
</dbReference>
<evidence type="ECO:0000313" key="14">
    <source>
        <dbReference type="EMBL" id="CAL1526295.1"/>
    </source>
</evidence>
<dbReference type="InterPro" id="IPR015919">
    <property type="entry name" value="Cadherin-like_sf"/>
</dbReference>
<keyword evidence="7" id="KW-0130">Cell adhesion</keyword>
<gene>
    <name evidence="14" type="ORF">GSLYS_00000472001</name>
</gene>
<evidence type="ECO:0000256" key="11">
    <source>
        <dbReference type="PROSITE-ProRule" id="PRU00043"/>
    </source>
</evidence>
<dbReference type="SMART" id="SM00112">
    <property type="entry name" value="CA"/>
    <property type="match status" value="3"/>
</dbReference>
<feature type="signal peptide" evidence="12">
    <location>
        <begin position="1"/>
        <end position="37"/>
    </location>
</feature>
<dbReference type="PANTHER" id="PTHR24028">
    <property type="entry name" value="CADHERIN-87A"/>
    <property type="match status" value="1"/>
</dbReference>
<evidence type="ECO:0000256" key="3">
    <source>
        <dbReference type="ARBA" id="ARBA00022692"/>
    </source>
</evidence>
<keyword evidence="5" id="KW-0677">Repeat</keyword>
<reference evidence="14 15" key="1">
    <citation type="submission" date="2024-04" db="EMBL/GenBank/DDBJ databases">
        <authorList>
            <consortium name="Genoscope - CEA"/>
            <person name="William W."/>
        </authorList>
    </citation>
    <scope>NUCLEOTIDE SEQUENCE [LARGE SCALE GENOMIC DNA]</scope>
</reference>
<dbReference type="PRINTS" id="PR00205">
    <property type="entry name" value="CADHERIN"/>
</dbReference>
<evidence type="ECO:0000256" key="12">
    <source>
        <dbReference type="SAM" id="SignalP"/>
    </source>
</evidence>
<dbReference type="GO" id="GO:0005509">
    <property type="term" value="F:calcium ion binding"/>
    <property type="evidence" value="ECO:0007669"/>
    <property type="project" value="UniProtKB-UniRule"/>
</dbReference>
<protein>
    <recommendedName>
        <fullName evidence="13">Cadherin domain-containing protein</fullName>
    </recommendedName>
</protein>
<evidence type="ECO:0000256" key="9">
    <source>
        <dbReference type="ARBA" id="ARBA00023136"/>
    </source>
</evidence>
<dbReference type="AlphaFoldDB" id="A0AAV2GXX1"/>
<dbReference type="Pfam" id="PF00028">
    <property type="entry name" value="Cadherin"/>
    <property type="match status" value="2"/>
</dbReference>
<keyword evidence="3" id="KW-0812">Transmembrane</keyword>
<organism evidence="14 15">
    <name type="scientific">Lymnaea stagnalis</name>
    <name type="common">Great pond snail</name>
    <name type="synonym">Helix stagnalis</name>
    <dbReference type="NCBI Taxonomy" id="6523"/>
    <lineage>
        <taxon>Eukaryota</taxon>
        <taxon>Metazoa</taxon>
        <taxon>Spiralia</taxon>
        <taxon>Lophotrochozoa</taxon>
        <taxon>Mollusca</taxon>
        <taxon>Gastropoda</taxon>
        <taxon>Heterobranchia</taxon>
        <taxon>Euthyneura</taxon>
        <taxon>Panpulmonata</taxon>
        <taxon>Hygrophila</taxon>
        <taxon>Lymnaeoidea</taxon>
        <taxon>Lymnaeidae</taxon>
        <taxon>Lymnaea</taxon>
    </lineage>
</organism>
<evidence type="ECO:0000259" key="13">
    <source>
        <dbReference type="PROSITE" id="PS50268"/>
    </source>
</evidence>
<dbReference type="Gene3D" id="2.60.40.60">
    <property type="entry name" value="Cadherins"/>
    <property type="match status" value="3"/>
</dbReference>
<feature type="chain" id="PRO_5043506007" description="Cadherin domain-containing protein" evidence="12">
    <location>
        <begin position="38"/>
        <end position="402"/>
    </location>
</feature>
<evidence type="ECO:0000256" key="7">
    <source>
        <dbReference type="ARBA" id="ARBA00022889"/>
    </source>
</evidence>
<name>A0AAV2GXX1_LYMST</name>
<dbReference type="CDD" id="cd11304">
    <property type="entry name" value="Cadherin_repeat"/>
    <property type="match status" value="3"/>
</dbReference>
<keyword evidence="9" id="KW-0472">Membrane</keyword>
<evidence type="ECO:0000256" key="10">
    <source>
        <dbReference type="ARBA" id="ARBA00023180"/>
    </source>
</evidence>
<sequence length="402" mass="42866">MASSNRNKLGVSAIVCQFYTGILLLLIGICGAPGAHGADPTVEFSIEEERPVGTELGSLGDDRVLPLGLDPGVRGSLRYSLLPLGFPRSSLFGVDEYSGQVFTKERMDRESLCGSDSRCDLDIQVAVQSAVSGFFRKVRVTVRVVDINDNTPTFPRPTVQLSVPENVVVGTNFPIEGAGDLDIGSNVVRDYELTPNNGAFYLNVTRGDQGISAVSLVVRHDLDRETKPVHTLTLVARDGGVTPLSGSATIVVNVEDVNDNAPVFDQPLYNVSLPETATVGTLVTTVSATDADKEAFGVREYRFSPLNRDDVTRHFTINGSSGQIVVGGSLLEKQGETFRLLVECLDRGVPPLVSRVEVDVTVEDTVNSAPTISLNIMFGGSVSEVAQSGTVVALLGVIDRDA</sequence>
<dbReference type="Proteomes" id="UP001497497">
    <property type="component" value="Unassembled WGS sequence"/>
</dbReference>
<dbReference type="InterPro" id="IPR013164">
    <property type="entry name" value="Cadherin_N"/>
</dbReference>
<evidence type="ECO:0000256" key="1">
    <source>
        <dbReference type="ARBA" id="ARBA00004251"/>
    </source>
</evidence>
<feature type="domain" description="Cadherin" evidence="13">
    <location>
        <begin position="265"/>
        <end position="372"/>
    </location>
</feature>